<evidence type="ECO:0000313" key="2">
    <source>
        <dbReference type="Proteomes" id="UP001228044"/>
    </source>
</evidence>
<gene>
    <name evidence="1" type="ORF">QWJ38_09430</name>
</gene>
<dbReference type="EMBL" id="JAUHHC010000002">
    <property type="protein sequence ID" value="MDN3920497.1"/>
    <property type="molecule type" value="Genomic_DNA"/>
</dbReference>
<name>A0ABT8DQP6_9BURK</name>
<dbReference type="Proteomes" id="UP001228044">
    <property type="component" value="Unassembled WGS sequence"/>
</dbReference>
<comment type="caution">
    <text evidence="1">The sequence shown here is derived from an EMBL/GenBank/DDBJ whole genome shotgun (WGS) entry which is preliminary data.</text>
</comment>
<sequence length="63" mass="7214">MRTTPTPSTEEVYQQLRKGLGHEHVNKDNVYALIRRAEADGHRILATELREWLSDCSAPQPRA</sequence>
<proteinExistence type="predicted"/>
<organism evidence="1 2">
    <name type="scientific">Roseateles violae</name>
    <dbReference type="NCBI Taxonomy" id="3058042"/>
    <lineage>
        <taxon>Bacteria</taxon>
        <taxon>Pseudomonadati</taxon>
        <taxon>Pseudomonadota</taxon>
        <taxon>Betaproteobacteria</taxon>
        <taxon>Burkholderiales</taxon>
        <taxon>Sphaerotilaceae</taxon>
        <taxon>Roseateles</taxon>
    </lineage>
</organism>
<keyword evidence="2" id="KW-1185">Reference proteome</keyword>
<protein>
    <submittedName>
        <fullName evidence="1">Uncharacterized protein</fullName>
    </submittedName>
</protein>
<accession>A0ABT8DQP6</accession>
<reference evidence="1 2" key="1">
    <citation type="submission" date="2023-06" db="EMBL/GenBank/DDBJ databases">
        <title>Pelomonas sp. PFR6 16S ribosomal RNA gene Genome sequencing and assembly.</title>
        <authorList>
            <person name="Woo H."/>
        </authorList>
    </citation>
    <scope>NUCLEOTIDE SEQUENCE [LARGE SCALE GENOMIC DNA]</scope>
    <source>
        <strain evidence="1 2">PFR6</strain>
    </source>
</reference>
<evidence type="ECO:0000313" key="1">
    <source>
        <dbReference type="EMBL" id="MDN3920497.1"/>
    </source>
</evidence>
<dbReference type="RefSeq" id="WP_290358792.1">
    <property type="nucleotide sequence ID" value="NZ_JAUHHC010000002.1"/>
</dbReference>